<dbReference type="Proteomes" id="UP000637423">
    <property type="component" value="Unassembled WGS sequence"/>
</dbReference>
<dbReference type="SUPFAM" id="SSF53067">
    <property type="entry name" value="Actin-like ATPase domain"/>
    <property type="match status" value="2"/>
</dbReference>
<accession>A0A916U5P1</accession>
<dbReference type="AlphaFoldDB" id="A0A916U5P1"/>
<gene>
    <name evidence="2" type="ORF">GCM10011396_03660</name>
</gene>
<reference evidence="2" key="1">
    <citation type="journal article" date="2014" name="Int. J. Syst. Evol. Microbiol.">
        <title>Complete genome sequence of Corynebacterium casei LMG S-19264T (=DSM 44701T), isolated from a smear-ripened cheese.</title>
        <authorList>
            <consortium name="US DOE Joint Genome Institute (JGI-PGF)"/>
            <person name="Walter F."/>
            <person name="Albersmeier A."/>
            <person name="Kalinowski J."/>
            <person name="Ruckert C."/>
        </authorList>
    </citation>
    <scope>NUCLEOTIDE SEQUENCE</scope>
    <source>
        <strain evidence="2">CGMCC 1.10998</strain>
    </source>
</reference>
<dbReference type="PANTHER" id="PTHR11735:SF11">
    <property type="entry name" value="TRNA THREONYLCARBAMOYLADENOSINE BIOSYNTHESIS PROTEIN TSAB"/>
    <property type="match status" value="1"/>
</dbReference>
<comment type="caution">
    <text evidence="2">The sequence shown here is derived from an EMBL/GenBank/DDBJ whole genome shotgun (WGS) entry which is preliminary data.</text>
</comment>
<sequence>MTIILSIETSTELASASLLTDGGIISRELSGVQTHSQGILPMVQELLRQGGITLSQCDAIGFGCGPGAFTGVRTACGVVQGLAFGSDLPVVPVVSLLAMAEGARAAAQERGHSELVCVLDARMEEVYWARYRYVGSEWQVISEPALGSFAGLMNVTDLKTAALVHGNGLKLDDLPPDVVTLPCMPHAEQIARLALAGYAAGRAVSAEQAQPLYLRNKIALTTEERLLAKQAANVGKGAA</sequence>
<evidence type="ECO:0000259" key="1">
    <source>
        <dbReference type="Pfam" id="PF00814"/>
    </source>
</evidence>
<dbReference type="RefSeq" id="WP_188564283.1">
    <property type="nucleotide sequence ID" value="NZ_BMED01000001.1"/>
</dbReference>
<feature type="domain" description="Gcp-like" evidence="1">
    <location>
        <begin position="22"/>
        <end position="155"/>
    </location>
</feature>
<dbReference type="GO" id="GO:0002949">
    <property type="term" value="P:tRNA threonylcarbamoyladenosine modification"/>
    <property type="evidence" value="ECO:0007669"/>
    <property type="project" value="InterPro"/>
</dbReference>
<evidence type="ECO:0000313" key="3">
    <source>
        <dbReference type="Proteomes" id="UP000637423"/>
    </source>
</evidence>
<dbReference type="PANTHER" id="PTHR11735">
    <property type="entry name" value="TRNA N6-ADENOSINE THREONYLCARBAMOYLTRANSFERASE"/>
    <property type="match status" value="1"/>
</dbReference>
<name>A0A916U5P1_9BURK</name>
<dbReference type="InterPro" id="IPR000905">
    <property type="entry name" value="Gcp-like_dom"/>
</dbReference>
<dbReference type="Pfam" id="PF00814">
    <property type="entry name" value="TsaD"/>
    <property type="match status" value="1"/>
</dbReference>
<dbReference type="Gene3D" id="3.30.420.40">
    <property type="match status" value="2"/>
</dbReference>
<reference evidence="2" key="2">
    <citation type="submission" date="2020-09" db="EMBL/GenBank/DDBJ databases">
        <authorList>
            <person name="Sun Q."/>
            <person name="Zhou Y."/>
        </authorList>
    </citation>
    <scope>NUCLEOTIDE SEQUENCE</scope>
    <source>
        <strain evidence="2">CGMCC 1.10998</strain>
    </source>
</reference>
<protein>
    <submittedName>
        <fullName evidence="2">tRNA (Adenosine(37)-N6)-threonylcarbamoyltransferase complex dimerization subunit type 1 TsaB</fullName>
    </submittedName>
</protein>
<dbReference type="GO" id="GO:0005829">
    <property type="term" value="C:cytosol"/>
    <property type="evidence" value="ECO:0007669"/>
    <property type="project" value="TreeGrafter"/>
</dbReference>
<dbReference type="EMBL" id="BMED01000001">
    <property type="protein sequence ID" value="GGC60021.1"/>
    <property type="molecule type" value="Genomic_DNA"/>
</dbReference>
<dbReference type="InterPro" id="IPR022496">
    <property type="entry name" value="T6A_TsaB"/>
</dbReference>
<organism evidence="2 3">
    <name type="scientific">Undibacterium terreum</name>
    <dbReference type="NCBI Taxonomy" id="1224302"/>
    <lineage>
        <taxon>Bacteria</taxon>
        <taxon>Pseudomonadati</taxon>
        <taxon>Pseudomonadota</taxon>
        <taxon>Betaproteobacteria</taxon>
        <taxon>Burkholderiales</taxon>
        <taxon>Oxalobacteraceae</taxon>
        <taxon>Undibacterium</taxon>
    </lineage>
</organism>
<keyword evidence="3" id="KW-1185">Reference proteome</keyword>
<evidence type="ECO:0000313" key="2">
    <source>
        <dbReference type="EMBL" id="GGC60021.1"/>
    </source>
</evidence>
<dbReference type="CDD" id="cd24032">
    <property type="entry name" value="ASKHA_NBD_TsaB"/>
    <property type="match status" value="1"/>
</dbReference>
<dbReference type="InterPro" id="IPR043129">
    <property type="entry name" value="ATPase_NBD"/>
</dbReference>
<dbReference type="NCBIfam" id="TIGR03725">
    <property type="entry name" value="T6A_YeaZ"/>
    <property type="match status" value="1"/>
</dbReference>
<proteinExistence type="predicted"/>